<reference evidence="9" key="1">
    <citation type="submission" date="2016-10" db="EMBL/GenBank/DDBJ databases">
        <authorList>
            <person name="Varghese N."/>
            <person name="Submissions S."/>
        </authorList>
    </citation>
    <scope>NUCLEOTIDE SEQUENCE [LARGE SCALE GENOMIC DNA]</scope>
    <source>
        <strain evidence="9">DSM 13078</strain>
    </source>
</reference>
<evidence type="ECO:0000313" key="9">
    <source>
        <dbReference type="Proteomes" id="UP000199161"/>
    </source>
</evidence>
<keyword evidence="9" id="KW-1185">Reference proteome</keyword>
<feature type="transmembrane region" description="Helical" evidence="7">
    <location>
        <begin position="7"/>
        <end position="28"/>
    </location>
</feature>
<keyword evidence="5 7" id="KW-1133">Transmembrane helix</keyword>
<evidence type="ECO:0000256" key="2">
    <source>
        <dbReference type="ARBA" id="ARBA00022448"/>
    </source>
</evidence>
<dbReference type="GO" id="GO:0015129">
    <property type="term" value="F:lactate transmembrane transporter activity"/>
    <property type="evidence" value="ECO:0007669"/>
    <property type="project" value="InterPro"/>
</dbReference>
<evidence type="ECO:0000256" key="6">
    <source>
        <dbReference type="ARBA" id="ARBA00023136"/>
    </source>
</evidence>
<dbReference type="InterPro" id="IPR003804">
    <property type="entry name" value="Lactate_perm"/>
</dbReference>
<dbReference type="OrthoDB" id="213326at2157"/>
<gene>
    <name evidence="8" type="ORF">SAMN05444422_101438</name>
</gene>
<evidence type="ECO:0000256" key="3">
    <source>
        <dbReference type="ARBA" id="ARBA00022475"/>
    </source>
</evidence>
<accession>A0A1I1DG62</accession>
<dbReference type="EMBL" id="FOKW01000001">
    <property type="protein sequence ID" value="SFB71750.1"/>
    <property type="molecule type" value="Genomic_DNA"/>
</dbReference>
<dbReference type="Proteomes" id="UP000199161">
    <property type="component" value="Unassembled WGS sequence"/>
</dbReference>
<keyword evidence="6 7" id="KW-0472">Membrane</keyword>
<keyword evidence="2" id="KW-0813">Transport</keyword>
<dbReference type="PANTHER" id="PTHR30003:SF0">
    <property type="entry name" value="GLYCOLATE PERMEASE GLCA-RELATED"/>
    <property type="match status" value="1"/>
</dbReference>
<feature type="transmembrane region" description="Helical" evidence="7">
    <location>
        <begin position="401"/>
        <end position="420"/>
    </location>
</feature>
<comment type="subcellular location">
    <subcellularLocation>
        <location evidence="1">Cell membrane</location>
        <topology evidence="1">Multi-pass membrane protein</topology>
    </subcellularLocation>
</comment>
<feature type="transmembrane region" description="Helical" evidence="7">
    <location>
        <begin position="202"/>
        <end position="224"/>
    </location>
</feature>
<feature type="transmembrane region" description="Helical" evidence="7">
    <location>
        <begin position="466"/>
        <end position="498"/>
    </location>
</feature>
<feature type="transmembrane region" description="Helical" evidence="7">
    <location>
        <begin position="108"/>
        <end position="135"/>
    </location>
</feature>
<name>A0A1I1DG62_NATHA</name>
<protein>
    <submittedName>
        <fullName evidence="8">Lactate permease</fullName>
    </submittedName>
</protein>
<evidence type="ECO:0000256" key="1">
    <source>
        <dbReference type="ARBA" id="ARBA00004651"/>
    </source>
</evidence>
<feature type="transmembrane region" description="Helical" evidence="7">
    <location>
        <begin position="330"/>
        <end position="350"/>
    </location>
</feature>
<dbReference type="GO" id="GO:0005886">
    <property type="term" value="C:plasma membrane"/>
    <property type="evidence" value="ECO:0007669"/>
    <property type="project" value="UniProtKB-SubCell"/>
</dbReference>
<keyword evidence="4 7" id="KW-0812">Transmembrane</keyword>
<dbReference type="GO" id="GO:0015295">
    <property type="term" value="F:solute:proton symporter activity"/>
    <property type="evidence" value="ECO:0007669"/>
    <property type="project" value="TreeGrafter"/>
</dbReference>
<feature type="transmembrane region" description="Helical" evidence="7">
    <location>
        <begin position="68"/>
        <end position="88"/>
    </location>
</feature>
<evidence type="ECO:0000256" key="5">
    <source>
        <dbReference type="ARBA" id="ARBA00022989"/>
    </source>
</evidence>
<feature type="transmembrane region" description="Helical" evidence="7">
    <location>
        <begin position="142"/>
        <end position="167"/>
    </location>
</feature>
<keyword evidence="3" id="KW-1003">Cell membrane</keyword>
<organism evidence="8 9">
    <name type="scientific">Natronobacterium haloterrestre</name>
    <name type="common">Halobiforma haloterrestris</name>
    <dbReference type="NCBI Taxonomy" id="148448"/>
    <lineage>
        <taxon>Archaea</taxon>
        <taxon>Methanobacteriati</taxon>
        <taxon>Methanobacteriota</taxon>
        <taxon>Stenosarchaea group</taxon>
        <taxon>Halobacteria</taxon>
        <taxon>Halobacteriales</taxon>
        <taxon>Natrialbaceae</taxon>
        <taxon>Natronobacterium</taxon>
    </lineage>
</organism>
<dbReference type="RefSeq" id="WP_089784943.1">
    <property type="nucleotide sequence ID" value="NZ_FOKW01000001.1"/>
</dbReference>
<sequence length="592" mass="62538">MVSGTEVLFAAVPLIVVGVLLVGLLWPATRAMPIAWLSAVVVAAAVWGMPPSWLAAATVEGIITAIQILWIVFGALVLLYTMMIAGAFDALNRSFATGSEDRRVQIVLVAFFLATFLEGVAGFGTPAAVVAPLLLGLGFPALAAVVAALIGHIIAVTYGAVGTPIIVGIREPIDSVFLIRTTLEAEGVTPAEFAVNVAAWAATYHLLVGVLMPFIAVAMVVYFFGERRSIRPALEVAPLCLFAGVAFGLPYWFAAWYVTPEFPSLIGSMVGATVVVGTLRAGYLLPDEEWTFPDQSEWPDHWLGEIQPGDRGSVLPSEPRTTLYRAWTPYLLLLVLLVATRLVEPLSALLQGETVMAFGRELSLTLATVSTGIGRFTVGLLSLQWVDIFGTTLENDIDLGYVPGMWLLVSAVAAGVLFDIDRSEAATAVLEAARKLVTPLIALVFVLAMAHVMLQSAAHPGAPDQSMIVVLAVATANVLGPAYPFVAALIGAFGAALVGSNTVSNITFGPLQFVAAENLAISRQLTVGAQAVGGAIGNLVAIHNVVAALATVGLVGEEGRVIRLNLIPLVYYTVFVGFWTVVFVYVLFPEVF</sequence>
<evidence type="ECO:0000256" key="7">
    <source>
        <dbReference type="SAM" id="Phobius"/>
    </source>
</evidence>
<feature type="transmembrane region" description="Helical" evidence="7">
    <location>
        <begin position="432"/>
        <end position="454"/>
    </location>
</feature>
<evidence type="ECO:0000313" key="8">
    <source>
        <dbReference type="EMBL" id="SFB71750.1"/>
    </source>
</evidence>
<proteinExistence type="predicted"/>
<feature type="transmembrane region" description="Helical" evidence="7">
    <location>
        <begin position="362"/>
        <end position="381"/>
    </location>
</feature>
<dbReference type="PANTHER" id="PTHR30003">
    <property type="entry name" value="L-LACTATE PERMEASE"/>
    <property type="match status" value="1"/>
</dbReference>
<feature type="transmembrane region" description="Helical" evidence="7">
    <location>
        <begin position="34"/>
        <end position="56"/>
    </location>
</feature>
<evidence type="ECO:0000256" key="4">
    <source>
        <dbReference type="ARBA" id="ARBA00022692"/>
    </source>
</evidence>
<feature type="transmembrane region" description="Helical" evidence="7">
    <location>
        <begin position="236"/>
        <end position="258"/>
    </location>
</feature>
<dbReference type="Pfam" id="PF02652">
    <property type="entry name" value="Lactate_perm"/>
    <property type="match status" value="1"/>
</dbReference>
<dbReference type="AlphaFoldDB" id="A0A1I1DG62"/>
<feature type="transmembrane region" description="Helical" evidence="7">
    <location>
        <begin position="569"/>
        <end position="588"/>
    </location>
</feature>